<evidence type="ECO:0000256" key="3">
    <source>
        <dbReference type="ARBA" id="ARBA00043995"/>
    </source>
</evidence>
<organism evidence="6 7">
    <name type="scientific">Undibacterium squillarum</name>
    <dbReference type="NCBI Taxonomy" id="1131567"/>
    <lineage>
        <taxon>Bacteria</taxon>
        <taxon>Pseudomonadati</taxon>
        <taxon>Pseudomonadota</taxon>
        <taxon>Betaproteobacteria</taxon>
        <taxon>Burkholderiales</taxon>
        <taxon>Oxalobacteraceae</taxon>
        <taxon>Undibacterium</taxon>
    </lineage>
</organism>
<evidence type="ECO:0000313" key="6">
    <source>
        <dbReference type="EMBL" id="GGX32833.1"/>
    </source>
</evidence>
<dbReference type="Pfam" id="PF01075">
    <property type="entry name" value="Glyco_transf_9"/>
    <property type="match status" value="1"/>
</dbReference>
<keyword evidence="2" id="KW-0808">Transferase</keyword>
<dbReference type="EMBL" id="BMYU01000001">
    <property type="protein sequence ID" value="GGX32833.1"/>
    <property type="molecule type" value="Genomic_DNA"/>
</dbReference>
<name>A0ABQ2XTW5_9BURK</name>
<comment type="similarity">
    <text evidence="3">Belongs to the glycosyltransferase 9 family.</text>
</comment>
<accession>A0ABQ2XTW5</accession>
<dbReference type="PANTHER" id="PTHR30160">
    <property type="entry name" value="TETRAACYLDISACCHARIDE 4'-KINASE-RELATED"/>
    <property type="match status" value="1"/>
</dbReference>
<dbReference type="EC" id="2.4.99.24" evidence="4"/>
<reference evidence="7" key="1">
    <citation type="journal article" date="2019" name="Int. J. Syst. Evol. Microbiol.">
        <title>The Global Catalogue of Microorganisms (GCM) 10K type strain sequencing project: providing services to taxonomists for standard genome sequencing and annotation.</title>
        <authorList>
            <consortium name="The Broad Institute Genomics Platform"/>
            <consortium name="The Broad Institute Genome Sequencing Center for Infectious Disease"/>
            <person name="Wu L."/>
            <person name="Ma J."/>
        </authorList>
    </citation>
    <scope>NUCLEOTIDE SEQUENCE [LARGE SCALE GENOMIC DNA]</scope>
    <source>
        <strain evidence="7">KCTC 23917</strain>
    </source>
</reference>
<proteinExistence type="inferred from homology"/>
<dbReference type="PANTHER" id="PTHR30160:SF7">
    <property type="entry name" value="ADP-HEPTOSE--LPS HEPTOSYLTRANSFERASE 2"/>
    <property type="match status" value="1"/>
</dbReference>
<evidence type="ECO:0000256" key="5">
    <source>
        <dbReference type="ARBA" id="ARBA00047503"/>
    </source>
</evidence>
<evidence type="ECO:0000256" key="2">
    <source>
        <dbReference type="ARBA" id="ARBA00022679"/>
    </source>
</evidence>
<dbReference type="SUPFAM" id="SSF53756">
    <property type="entry name" value="UDP-Glycosyltransferase/glycogen phosphorylase"/>
    <property type="match status" value="1"/>
</dbReference>
<keyword evidence="1" id="KW-0328">Glycosyltransferase</keyword>
<evidence type="ECO:0000256" key="1">
    <source>
        <dbReference type="ARBA" id="ARBA00022676"/>
    </source>
</evidence>
<dbReference type="InterPro" id="IPR011910">
    <property type="entry name" value="RfaF"/>
</dbReference>
<keyword evidence="7" id="KW-1185">Reference proteome</keyword>
<dbReference type="CDD" id="cd03789">
    <property type="entry name" value="GT9_LPS_heptosyltransferase"/>
    <property type="match status" value="1"/>
</dbReference>
<dbReference type="Gene3D" id="3.40.50.2000">
    <property type="entry name" value="Glycogen Phosphorylase B"/>
    <property type="match status" value="2"/>
</dbReference>
<gene>
    <name evidence="6" type="primary">waaF</name>
    <name evidence="6" type="ORF">GCM10010946_07610</name>
</gene>
<comment type="caution">
    <text evidence="6">The sequence shown here is derived from an EMBL/GenBank/DDBJ whole genome shotgun (WGS) entry which is preliminary data.</text>
</comment>
<dbReference type="Proteomes" id="UP000653343">
    <property type="component" value="Unassembled WGS sequence"/>
</dbReference>
<evidence type="ECO:0000313" key="7">
    <source>
        <dbReference type="Proteomes" id="UP000653343"/>
    </source>
</evidence>
<protein>
    <recommendedName>
        <fullName evidence="4">lipopolysaccharide heptosyltransferase II</fullName>
        <ecNumber evidence="4">2.4.99.24</ecNumber>
    </recommendedName>
</protein>
<dbReference type="NCBIfam" id="TIGR02195">
    <property type="entry name" value="heptsyl_trn_II"/>
    <property type="match status" value="1"/>
</dbReference>
<dbReference type="InterPro" id="IPR051199">
    <property type="entry name" value="LPS_LOS_Heptosyltrfase"/>
</dbReference>
<dbReference type="RefSeq" id="WP_189355663.1">
    <property type="nucleotide sequence ID" value="NZ_BMYU01000001.1"/>
</dbReference>
<evidence type="ECO:0000256" key="4">
    <source>
        <dbReference type="ARBA" id="ARBA00044042"/>
    </source>
</evidence>
<comment type="catalytic activity">
    <reaction evidence="5">
        <text>an L-alpha-D-Hep-(1-&gt;5)-[alpha-Kdo-(2-&gt;4)]-alpha-Kdo-(2-&gt;6)-lipid A + ADP-L-glycero-beta-D-manno-heptose = an L-alpha-D-Hep-(1-&gt;3)-L-alpha-D-Hep-(1-&gt;5)-[alpha-Kdo-(2-&gt;4)]-alpha-Kdo-(2-&gt;6)-lipid A + ADP + H(+)</text>
        <dbReference type="Rhea" id="RHEA:74071"/>
        <dbReference type="ChEBI" id="CHEBI:15378"/>
        <dbReference type="ChEBI" id="CHEBI:61506"/>
        <dbReference type="ChEBI" id="CHEBI:193068"/>
        <dbReference type="ChEBI" id="CHEBI:193069"/>
        <dbReference type="ChEBI" id="CHEBI:456216"/>
        <dbReference type="EC" id="2.4.99.24"/>
    </reaction>
</comment>
<sequence length="341" mass="37981">MKNQRVLVIMPNWIGDAVMAQPLLQLLHAQDPDIQIDVLTTAWVAQVVRAMPEVSEVIQAPFRHGALQLRERLAFAGELRQRKYNAAYVLPNTLKFALLPWLAGIPLRIGYKGESRYGLINRMHFDDKNHPRPMTRFYGALAFPPVKKFTAEVPKPKLVIENRDVVAVLAAFSLIQSRRLVIFAPGAEFGNAKRWPAEYFSLLGQRLQSADPNVQFILMGSAKDTEVCNEVQSGLPHAQVLAGKTDLFQAISLIAAADLIVSNDSGLLHIASSLNRPVAAIYGPTDPMHAPPFSDMSFSFSYPIECAPCKQRECPLGHHQCMRNLSPESVAEPVLKRLQWT</sequence>
<dbReference type="InterPro" id="IPR002201">
    <property type="entry name" value="Glyco_trans_9"/>
</dbReference>